<protein>
    <submittedName>
        <fullName evidence="1">Uncharacterized protein</fullName>
    </submittedName>
</protein>
<evidence type="ECO:0000313" key="2">
    <source>
        <dbReference type="Proteomes" id="UP001157006"/>
    </source>
</evidence>
<gene>
    <name evidence="1" type="ORF">VFH_I266440</name>
</gene>
<sequence>MTSSYHDNLLHLITLSGREPLPFFAVHAAPSFSFFRGHTARNCLHRYLIIRPFFISFSKQRCDFSPRQLFFFATTQIKLLRLRFNLPGAILLQRTRFRHSRTVFGRGFHVPPFVRSAFDSSPLRFRFVDGLCVEDDANSVLKFQRERIFS</sequence>
<organism evidence="1 2">
    <name type="scientific">Vicia faba</name>
    <name type="common">Broad bean</name>
    <name type="synonym">Faba vulgaris</name>
    <dbReference type="NCBI Taxonomy" id="3906"/>
    <lineage>
        <taxon>Eukaryota</taxon>
        <taxon>Viridiplantae</taxon>
        <taxon>Streptophyta</taxon>
        <taxon>Embryophyta</taxon>
        <taxon>Tracheophyta</taxon>
        <taxon>Spermatophyta</taxon>
        <taxon>Magnoliopsida</taxon>
        <taxon>eudicotyledons</taxon>
        <taxon>Gunneridae</taxon>
        <taxon>Pentapetalae</taxon>
        <taxon>rosids</taxon>
        <taxon>fabids</taxon>
        <taxon>Fabales</taxon>
        <taxon>Fabaceae</taxon>
        <taxon>Papilionoideae</taxon>
        <taxon>50 kb inversion clade</taxon>
        <taxon>NPAAA clade</taxon>
        <taxon>Hologalegina</taxon>
        <taxon>IRL clade</taxon>
        <taxon>Fabeae</taxon>
        <taxon>Vicia</taxon>
    </lineage>
</organism>
<dbReference type="AlphaFoldDB" id="A0AAV0YQQ9"/>
<proteinExistence type="predicted"/>
<dbReference type="Proteomes" id="UP001157006">
    <property type="component" value="Chromosome 1L"/>
</dbReference>
<reference evidence="1 2" key="1">
    <citation type="submission" date="2023-01" db="EMBL/GenBank/DDBJ databases">
        <authorList>
            <person name="Kreplak J."/>
        </authorList>
    </citation>
    <scope>NUCLEOTIDE SEQUENCE [LARGE SCALE GENOMIC DNA]</scope>
</reference>
<keyword evidence="2" id="KW-1185">Reference proteome</keyword>
<dbReference type="EMBL" id="OX451736">
    <property type="protein sequence ID" value="CAI8586710.1"/>
    <property type="molecule type" value="Genomic_DNA"/>
</dbReference>
<accession>A0AAV0YQQ9</accession>
<evidence type="ECO:0000313" key="1">
    <source>
        <dbReference type="EMBL" id="CAI8586710.1"/>
    </source>
</evidence>
<name>A0AAV0YQQ9_VICFA</name>